<name>A0AAD5THL7_9FUNG</name>
<evidence type="ECO:0000313" key="2">
    <source>
        <dbReference type="Proteomes" id="UP001212152"/>
    </source>
</evidence>
<accession>A0AAD5THL7</accession>
<protein>
    <recommendedName>
        <fullName evidence="3">L-ornithine N(5)-oxygenase</fullName>
    </recommendedName>
</protein>
<dbReference type="InterPro" id="IPR036188">
    <property type="entry name" value="FAD/NAD-bd_sf"/>
</dbReference>
<reference evidence="1" key="1">
    <citation type="submission" date="2020-05" db="EMBL/GenBank/DDBJ databases">
        <title>Phylogenomic resolution of chytrid fungi.</title>
        <authorList>
            <person name="Stajich J.E."/>
            <person name="Amses K."/>
            <person name="Simmons R."/>
            <person name="Seto K."/>
            <person name="Myers J."/>
            <person name="Bonds A."/>
            <person name="Quandt C.A."/>
            <person name="Barry K."/>
            <person name="Liu P."/>
            <person name="Grigoriev I."/>
            <person name="Longcore J.E."/>
            <person name="James T.Y."/>
        </authorList>
    </citation>
    <scope>NUCLEOTIDE SEQUENCE</scope>
    <source>
        <strain evidence="1">JEL0379</strain>
    </source>
</reference>
<dbReference type="AlphaFoldDB" id="A0AAD5THL7"/>
<comment type="caution">
    <text evidence="1">The sequence shown here is derived from an EMBL/GenBank/DDBJ whole genome shotgun (WGS) entry which is preliminary data.</text>
</comment>
<dbReference type="Gene3D" id="3.50.50.60">
    <property type="entry name" value="FAD/NAD(P)-binding domain"/>
    <property type="match status" value="1"/>
</dbReference>
<organism evidence="1 2">
    <name type="scientific">Geranomyces variabilis</name>
    <dbReference type="NCBI Taxonomy" id="109894"/>
    <lineage>
        <taxon>Eukaryota</taxon>
        <taxon>Fungi</taxon>
        <taxon>Fungi incertae sedis</taxon>
        <taxon>Chytridiomycota</taxon>
        <taxon>Chytridiomycota incertae sedis</taxon>
        <taxon>Chytridiomycetes</taxon>
        <taxon>Spizellomycetales</taxon>
        <taxon>Powellomycetaceae</taxon>
        <taxon>Geranomyces</taxon>
    </lineage>
</organism>
<sequence length="592" mass="65266">MHELIVIGAGPHAMSLLSALLETRPDKYLEHPDNGLLFYRPRGDAADWTRTSQTLMARDSHYHAARRQKKAEADAVKAVLQAVGKTGARAQRQTAYRAPTDGDLDDRVRDVGGQRLFHQRSGMQSPLAWLTARMTVLDKQDAPPADCCGRHKLGAWMPLWRTQMKFLNVQHLRSPVSHHPDAIDRFILWQYAMAQGYSSELDLIPLHIPRDATYSGPFLLPSSDLFWEYCGRVIVQGFALERVTQQGEVVRVVPVACRPRNPAEDDECGVCDHFSIHLRGGQVVTSRNVVLATGSSSAERRMPEWVQALHAAHALYPPHVLVHCSDLAIAPDRYLEPLRRRSPGLSDAEGVLNGRKIVIIGGGLTSIHLSRVALDLGSRDVTLISRSNLSIQPFDVDVEWVGPRRAKRMAAFWSDRDPASRASRLRSARFPSRAPCECGTGASITSEGLALLDVALENGSMKILERIQIVNAKWVATSDEATDSEWLLQLSNSQRLACDAVWLATGAAPNAETDPLLRDICHQHPIEMVNGMPSLRPDLSWSRKCPGLFVMGPLAALEVGPGAPNLMGGRLAAGRIVPSLRERLDKAYMSGI</sequence>
<evidence type="ECO:0000313" key="1">
    <source>
        <dbReference type="EMBL" id="KAJ3176247.1"/>
    </source>
</evidence>
<dbReference type="SUPFAM" id="SSF51905">
    <property type="entry name" value="FAD/NAD(P)-binding domain"/>
    <property type="match status" value="1"/>
</dbReference>
<dbReference type="PANTHER" id="PTHR38663">
    <property type="match status" value="1"/>
</dbReference>
<proteinExistence type="predicted"/>
<gene>
    <name evidence="1" type="ORF">HDU87_005462</name>
</gene>
<evidence type="ECO:0008006" key="3">
    <source>
        <dbReference type="Google" id="ProtNLM"/>
    </source>
</evidence>
<keyword evidence="2" id="KW-1185">Reference proteome</keyword>
<dbReference type="PANTHER" id="PTHR38663:SF1">
    <property type="entry name" value="L-ORNITHINE N(5)-MONOOXYGENASE"/>
    <property type="match status" value="1"/>
</dbReference>
<dbReference type="EMBL" id="JADGJQ010000043">
    <property type="protein sequence ID" value="KAJ3176247.1"/>
    <property type="molecule type" value="Genomic_DNA"/>
</dbReference>
<dbReference type="Proteomes" id="UP001212152">
    <property type="component" value="Unassembled WGS sequence"/>
</dbReference>